<reference evidence="1" key="1">
    <citation type="submission" date="2022-12" db="EMBL/GenBank/DDBJ databases">
        <authorList>
            <person name="Petersen C."/>
        </authorList>
    </citation>
    <scope>NUCLEOTIDE SEQUENCE</scope>
    <source>
        <strain evidence="1">IBT 29677</strain>
    </source>
</reference>
<dbReference type="Proteomes" id="UP001147747">
    <property type="component" value="Unassembled WGS sequence"/>
</dbReference>
<dbReference type="RefSeq" id="XP_056485919.1">
    <property type="nucleotide sequence ID" value="XM_056635299.1"/>
</dbReference>
<dbReference type="OrthoDB" id="3204049at2759"/>
<accession>A0A9W9VRP5</accession>
<organism evidence="1 2">
    <name type="scientific">Penicillium cosmopolitanum</name>
    <dbReference type="NCBI Taxonomy" id="1131564"/>
    <lineage>
        <taxon>Eukaryota</taxon>
        <taxon>Fungi</taxon>
        <taxon>Dikarya</taxon>
        <taxon>Ascomycota</taxon>
        <taxon>Pezizomycotina</taxon>
        <taxon>Eurotiomycetes</taxon>
        <taxon>Eurotiomycetidae</taxon>
        <taxon>Eurotiales</taxon>
        <taxon>Aspergillaceae</taxon>
        <taxon>Penicillium</taxon>
    </lineage>
</organism>
<evidence type="ECO:0000313" key="2">
    <source>
        <dbReference type="Proteomes" id="UP001147747"/>
    </source>
</evidence>
<evidence type="ECO:0000313" key="1">
    <source>
        <dbReference type="EMBL" id="KAJ5388121.1"/>
    </source>
</evidence>
<sequence>MSTSLYLSDGPSLSDTTRVRMTLCSKGLPVELALDIMEFANYEPVHRKLDPPHDPLHPSNREQLGKYLKYCWQTMVRCFAIMKELGFDPVNGGEEESGMNWKSMIQDCIIGLFGHEKNKGHSGDLGLWWTKDQRRDRIWYRNKGLEEGFPGYVFISCSDVKDALACDPWIKDEI</sequence>
<comment type="caution">
    <text evidence="1">The sequence shown here is derived from an EMBL/GenBank/DDBJ whole genome shotgun (WGS) entry which is preliminary data.</text>
</comment>
<dbReference type="AlphaFoldDB" id="A0A9W9VRP5"/>
<reference evidence="1" key="2">
    <citation type="journal article" date="2023" name="IMA Fungus">
        <title>Comparative genomic study of the Penicillium genus elucidates a diverse pangenome and 15 lateral gene transfer events.</title>
        <authorList>
            <person name="Petersen C."/>
            <person name="Sorensen T."/>
            <person name="Nielsen M.R."/>
            <person name="Sondergaard T.E."/>
            <person name="Sorensen J.L."/>
            <person name="Fitzpatrick D.A."/>
            <person name="Frisvad J.C."/>
            <person name="Nielsen K.L."/>
        </authorList>
    </citation>
    <scope>NUCLEOTIDE SEQUENCE</scope>
    <source>
        <strain evidence="1">IBT 29677</strain>
    </source>
</reference>
<name>A0A9W9VRP5_9EURO</name>
<protein>
    <submittedName>
        <fullName evidence="1">Uncharacterized protein</fullName>
    </submittedName>
</protein>
<dbReference type="GeneID" id="81374279"/>
<dbReference type="EMBL" id="JAPZBU010000009">
    <property type="protein sequence ID" value="KAJ5388121.1"/>
    <property type="molecule type" value="Genomic_DNA"/>
</dbReference>
<keyword evidence="2" id="KW-1185">Reference proteome</keyword>
<gene>
    <name evidence="1" type="ORF">N7509_010662</name>
</gene>
<proteinExistence type="predicted"/>